<keyword evidence="2" id="KW-1133">Transmembrane helix</keyword>
<feature type="transmembrane region" description="Helical" evidence="2">
    <location>
        <begin position="6"/>
        <end position="31"/>
    </location>
</feature>
<evidence type="ECO:0000313" key="5">
    <source>
        <dbReference type="Proteomes" id="UP000278222"/>
    </source>
</evidence>
<dbReference type="RefSeq" id="WP_123688541.1">
    <property type="nucleotide sequence ID" value="NZ_AP019700.1"/>
</dbReference>
<evidence type="ECO:0000256" key="1">
    <source>
        <dbReference type="SAM" id="MobiDB-lite"/>
    </source>
</evidence>
<dbReference type="OrthoDB" id="181455at2"/>
<feature type="transmembrane region" description="Helical" evidence="2">
    <location>
        <begin position="43"/>
        <end position="61"/>
    </location>
</feature>
<dbReference type="AlphaFoldDB" id="A0A3N1M2Q3"/>
<proteinExistence type="predicted"/>
<keyword evidence="2" id="KW-0472">Membrane</keyword>
<evidence type="ECO:0000313" key="4">
    <source>
        <dbReference type="EMBL" id="ROQ01814.1"/>
    </source>
</evidence>
<dbReference type="Pfam" id="PF13548">
    <property type="entry name" value="DUF4126"/>
    <property type="match status" value="1"/>
</dbReference>
<accession>A0A3N1M2Q3</accession>
<gene>
    <name evidence="4" type="ORF">EDC65_1001</name>
</gene>
<protein>
    <submittedName>
        <fullName evidence="4">Uncharacterized protein DUF4126</fullName>
    </submittedName>
</protein>
<reference evidence="4 5" key="1">
    <citation type="submission" date="2018-11" db="EMBL/GenBank/DDBJ databases">
        <title>Genomic Encyclopedia of Type Strains, Phase IV (KMG-IV): sequencing the most valuable type-strain genomes for metagenomic binning, comparative biology and taxonomic classification.</title>
        <authorList>
            <person name="Goeker M."/>
        </authorList>
    </citation>
    <scope>NUCLEOTIDE SEQUENCE [LARGE SCALE GENOMIC DNA]</scope>
    <source>
        <strain evidence="4 5">DSM 5900</strain>
    </source>
</reference>
<dbReference type="Proteomes" id="UP000278222">
    <property type="component" value="Unassembled WGS sequence"/>
</dbReference>
<sequence length="219" mass="22660">MDPVSAIALTLGVGWASGINLYAAMLALGLMGATGAMALPPDLQLLASPIVILAAGLMYAVEFVADKVPGVDSGWDALHTFVRIPAGALLAAGSAWSIDPSIGLAAGLVGGTLATAAHATKASTRLVINTSPEPFSNWGASIGEDIAVFAGLWAAVQHPWVFIVLMVAFIALVIWLLPKLFRVMGRIFRRIGRWLNGGPEPAPAAPAGPQSVRDPPNRP</sequence>
<feature type="region of interest" description="Disordered" evidence="1">
    <location>
        <begin position="200"/>
        <end position="219"/>
    </location>
</feature>
<organism evidence="4 5">
    <name type="scientific">Stella humosa</name>
    <dbReference type="NCBI Taxonomy" id="94"/>
    <lineage>
        <taxon>Bacteria</taxon>
        <taxon>Pseudomonadati</taxon>
        <taxon>Pseudomonadota</taxon>
        <taxon>Alphaproteobacteria</taxon>
        <taxon>Rhodospirillales</taxon>
        <taxon>Stellaceae</taxon>
        <taxon>Stella</taxon>
    </lineage>
</organism>
<evidence type="ECO:0000256" key="2">
    <source>
        <dbReference type="SAM" id="Phobius"/>
    </source>
</evidence>
<comment type="caution">
    <text evidence="4">The sequence shown here is derived from an EMBL/GenBank/DDBJ whole genome shotgun (WGS) entry which is preliminary data.</text>
</comment>
<dbReference type="EMBL" id="RJKX01000011">
    <property type="protein sequence ID" value="ROQ01814.1"/>
    <property type="molecule type" value="Genomic_DNA"/>
</dbReference>
<feature type="transmembrane region" description="Helical" evidence="2">
    <location>
        <begin position="160"/>
        <end position="181"/>
    </location>
</feature>
<keyword evidence="5" id="KW-1185">Reference proteome</keyword>
<evidence type="ECO:0000259" key="3">
    <source>
        <dbReference type="Pfam" id="PF13548"/>
    </source>
</evidence>
<dbReference type="InterPro" id="IPR025196">
    <property type="entry name" value="DUF4126"/>
</dbReference>
<keyword evidence="2" id="KW-0812">Transmembrane</keyword>
<name>A0A3N1M2Q3_9PROT</name>
<feature type="domain" description="DUF4126" evidence="3">
    <location>
        <begin position="7"/>
        <end position="179"/>
    </location>
</feature>